<dbReference type="EMBL" id="CAJOAX010006241">
    <property type="protein sequence ID" value="CAF3974601.1"/>
    <property type="molecule type" value="Genomic_DNA"/>
</dbReference>
<sequence>ISRSISVVRTAGNRSTASGLLMKSAGLMTSFIIPSPSILVQFGSIHDIIILRGSDLLKYAQEDVQIVADKGFICEQYIITLQKKSRGGELTTEDKDFNRTICSARVAIENINQHIKQYVIFGHIYRGSYDDVRKSTKIGHVVCALCKLNLDRRPIRSYRT</sequence>
<evidence type="ECO:0000259" key="3">
    <source>
        <dbReference type="Pfam" id="PF13359"/>
    </source>
</evidence>
<feature type="non-terminal residue" evidence="4">
    <location>
        <position position="1"/>
    </location>
</feature>
<name>A0A819M6T5_9BILA</name>
<comment type="cofactor">
    <cofactor evidence="1">
        <name>a divalent metal cation</name>
        <dbReference type="ChEBI" id="CHEBI:60240"/>
    </cofactor>
</comment>
<evidence type="ECO:0000256" key="1">
    <source>
        <dbReference type="ARBA" id="ARBA00001968"/>
    </source>
</evidence>
<dbReference type="InterPro" id="IPR027806">
    <property type="entry name" value="HARBI1_dom"/>
</dbReference>
<dbReference type="AlphaFoldDB" id="A0A819M6T5"/>
<dbReference type="Pfam" id="PF13359">
    <property type="entry name" value="DDE_Tnp_4"/>
    <property type="match status" value="1"/>
</dbReference>
<reference evidence="4" key="1">
    <citation type="submission" date="2021-02" db="EMBL/GenBank/DDBJ databases">
        <authorList>
            <person name="Nowell W R."/>
        </authorList>
    </citation>
    <scope>NUCLEOTIDE SEQUENCE</scope>
</reference>
<comment type="caution">
    <text evidence="4">The sequence shown here is derived from an EMBL/GenBank/DDBJ whole genome shotgun (WGS) entry which is preliminary data.</text>
</comment>
<dbReference type="GO" id="GO:0046872">
    <property type="term" value="F:metal ion binding"/>
    <property type="evidence" value="ECO:0007669"/>
    <property type="project" value="UniProtKB-KW"/>
</dbReference>
<evidence type="ECO:0000313" key="5">
    <source>
        <dbReference type="Proteomes" id="UP000663823"/>
    </source>
</evidence>
<feature type="domain" description="DDE Tnp4" evidence="3">
    <location>
        <begin position="43"/>
        <end position="146"/>
    </location>
</feature>
<evidence type="ECO:0000313" key="4">
    <source>
        <dbReference type="EMBL" id="CAF3974601.1"/>
    </source>
</evidence>
<protein>
    <recommendedName>
        <fullName evidence="3">DDE Tnp4 domain-containing protein</fullName>
    </recommendedName>
</protein>
<gene>
    <name evidence="4" type="ORF">OTI717_LOCUS27618</name>
</gene>
<evidence type="ECO:0000256" key="2">
    <source>
        <dbReference type="ARBA" id="ARBA00022723"/>
    </source>
</evidence>
<dbReference type="Proteomes" id="UP000663823">
    <property type="component" value="Unassembled WGS sequence"/>
</dbReference>
<keyword evidence="2" id="KW-0479">Metal-binding</keyword>
<proteinExistence type="predicted"/>
<organism evidence="4 5">
    <name type="scientific">Rotaria sordida</name>
    <dbReference type="NCBI Taxonomy" id="392033"/>
    <lineage>
        <taxon>Eukaryota</taxon>
        <taxon>Metazoa</taxon>
        <taxon>Spiralia</taxon>
        <taxon>Gnathifera</taxon>
        <taxon>Rotifera</taxon>
        <taxon>Eurotatoria</taxon>
        <taxon>Bdelloidea</taxon>
        <taxon>Philodinida</taxon>
        <taxon>Philodinidae</taxon>
        <taxon>Rotaria</taxon>
    </lineage>
</organism>
<accession>A0A819M6T5</accession>